<organism evidence="6 7">
    <name type="scientific">Halovivax cerinus</name>
    <dbReference type="NCBI Taxonomy" id="1487865"/>
    <lineage>
        <taxon>Archaea</taxon>
        <taxon>Methanobacteriati</taxon>
        <taxon>Methanobacteriota</taxon>
        <taxon>Stenosarchaea group</taxon>
        <taxon>Halobacteria</taxon>
        <taxon>Halobacteriales</taxon>
        <taxon>Natrialbaceae</taxon>
        <taxon>Halovivax</taxon>
    </lineage>
</organism>
<dbReference type="Gene3D" id="1.20.120.580">
    <property type="entry name" value="bsu32300-like"/>
    <property type="match status" value="1"/>
</dbReference>
<protein>
    <submittedName>
        <fullName evidence="6">DUF86 domain-containing protein</fullName>
    </submittedName>
</protein>
<dbReference type="GO" id="GO:0004518">
    <property type="term" value="F:nuclease activity"/>
    <property type="evidence" value="ECO:0007669"/>
    <property type="project" value="UniProtKB-KW"/>
</dbReference>
<evidence type="ECO:0000256" key="2">
    <source>
        <dbReference type="ARBA" id="ARBA00022649"/>
    </source>
</evidence>
<keyword evidence="4" id="KW-0378">Hydrolase</keyword>
<dbReference type="PANTHER" id="PTHR33397">
    <property type="entry name" value="UPF0331 PROTEIN YUTE"/>
    <property type="match status" value="1"/>
</dbReference>
<keyword evidence="3" id="KW-0540">Nuclease</keyword>
<dbReference type="InterPro" id="IPR037038">
    <property type="entry name" value="HepT-like_sf"/>
</dbReference>
<dbReference type="GeneID" id="73901761"/>
<sequence>MSAPHTDTRVETIIEKAEYMESCLTLLSRTQPIGYDAYVGDVQTRDFVERRFEKLTGAALDIARMLVKDIEGNAPNSNAAAMECLSDVGVLSSPVASEMAEAALFRNVLAHEYGDVLDHETVYEALQDLERYRSFLYEIRDYLENVDAL</sequence>
<dbReference type="AlphaFoldDB" id="A0ABD5NNW1"/>
<dbReference type="InterPro" id="IPR008201">
    <property type="entry name" value="HepT-like"/>
</dbReference>
<dbReference type="EMBL" id="JBHSAQ010000007">
    <property type="protein sequence ID" value="MFC3958824.1"/>
    <property type="molecule type" value="Genomic_DNA"/>
</dbReference>
<keyword evidence="7" id="KW-1185">Reference proteome</keyword>
<evidence type="ECO:0000313" key="6">
    <source>
        <dbReference type="EMBL" id="MFC3958824.1"/>
    </source>
</evidence>
<comment type="similarity">
    <text evidence="5">Belongs to the HepT RNase toxin family.</text>
</comment>
<dbReference type="InterPro" id="IPR052379">
    <property type="entry name" value="Type_VII_TA_RNase"/>
</dbReference>
<evidence type="ECO:0000256" key="3">
    <source>
        <dbReference type="ARBA" id="ARBA00022722"/>
    </source>
</evidence>
<dbReference type="RefSeq" id="WP_256532660.1">
    <property type="nucleotide sequence ID" value="NZ_CP101824.1"/>
</dbReference>
<evidence type="ECO:0000256" key="1">
    <source>
        <dbReference type="ARBA" id="ARBA00022553"/>
    </source>
</evidence>
<dbReference type="Pfam" id="PF01934">
    <property type="entry name" value="HepT-like"/>
    <property type="match status" value="1"/>
</dbReference>
<name>A0ABD5NNW1_9EURY</name>
<accession>A0ABD5NNW1</accession>
<comment type="caution">
    <text evidence="6">The sequence shown here is derived from an EMBL/GenBank/DDBJ whole genome shotgun (WGS) entry which is preliminary data.</text>
</comment>
<keyword evidence="1" id="KW-0597">Phosphoprotein</keyword>
<evidence type="ECO:0000256" key="5">
    <source>
        <dbReference type="ARBA" id="ARBA00024207"/>
    </source>
</evidence>
<dbReference type="Proteomes" id="UP001595846">
    <property type="component" value="Unassembled WGS sequence"/>
</dbReference>
<proteinExistence type="inferred from homology"/>
<dbReference type="NCBIfam" id="NF047751">
    <property type="entry name" value="HepT_toxin"/>
    <property type="match status" value="1"/>
</dbReference>
<dbReference type="PANTHER" id="PTHR33397:SF5">
    <property type="entry name" value="RNASE YUTE-RELATED"/>
    <property type="match status" value="1"/>
</dbReference>
<reference evidence="6 7" key="1">
    <citation type="journal article" date="2019" name="Int. J. Syst. Evol. Microbiol.">
        <title>The Global Catalogue of Microorganisms (GCM) 10K type strain sequencing project: providing services to taxonomists for standard genome sequencing and annotation.</title>
        <authorList>
            <consortium name="The Broad Institute Genomics Platform"/>
            <consortium name="The Broad Institute Genome Sequencing Center for Infectious Disease"/>
            <person name="Wu L."/>
            <person name="Ma J."/>
        </authorList>
    </citation>
    <scope>NUCLEOTIDE SEQUENCE [LARGE SCALE GENOMIC DNA]</scope>
    <source>
        <strain evidence="6 7">IBRC-M 10256</strain>
    </source>
</reference>
<evidence type="ECO:0000256" key="4">
    <source>
        <dbReference type="ARBA" id="ARBA00022801"/>
    </source>
</evidence>
<dbReference type="GO" id="GO:0016787">
    <property type="term" value="F:hydrolase activity"/>
    <property type="evidence" value="ECO:0007669"/>
    <property type="project" value="UniProtKB-KW"/>
</dbReference>
<gene>
    <name evidence="6" type="ORF">ACFOUR_10660</name>
</gene>
<keyword evidence="2" id="KW-1277">Toxin-antitoxin system</keyword>
<evidence type="ECO:0000313" key="7">
    <source>
        <dbReference type="Proteomes" id="UP001595846"/>
    </source>
</evidence>